<organism evidence="2 3">
    <name type="scientific">Tropilaelaps mercedesae</name>
    <dbReference type="NCBI Taxonomy" id="418985"/>
    <lineage>
        <taxon>Eukaryota</taxon>
        <taxon>Metazoa</taxon>
        <taxon>Ecdysozoa</taxon>
        <taxon>Arthropoda</taxon>
        <taxon>Chelicerata</taxon>
        <taxon>Arachnida</taxon>
        <taxon>Acari</taxon>
        <taxon>Parasitiformes</taxon>
        <taxon>Mesostigmata</taxon>
        <taxon>Gamasina</taxon>
        <taxon>Dermanyssoidea</taxon>
        <taxon>Laelapidae</taxon>
        <taxon>Tropilaelaps</taxon>
    </lineage>
</organism>
<gene>
    <name evidence="2" type="ORF">BIW11_05399</name>
</gene>
<protein>
    <submittedName>
        <fullName evidence="2">Uncharacterized protein</fullName>
    </submittedName>
</protein>
<comment type="caution">
    <text evidence="2">The sequence shown here is derived from an EMBL/GenBank/DDBJ whole genome shotgun (WGS) entry which is preliminary data.</text>
</comment>
<feature type="compositionally biased region" description="Basic and acidic residues" evidence="1">
    <location>
        <begin position="29"/>
        <end position="42"/>
    </location>
</feature>
<accession>A0A1V9Y2G7</accession>
<feature type="region of interest" description="Disordered" evidence="1">
    <location>
        <begin position="20"/>
        <end position="42"/>
    </location>
</feature>
<evidence type="ECO:0000313" key="2">
    <source>
        <dbReference type="EMBL" id="OQR79922.1"/>
    </source>
</evidence>
<proteinExistence type="predicted"/>
<evidence type="ECO:0000313" key="3">
    <source>
        <dbReference type="Proteomes" id="UP000192247"/>
    </source>
</evidence>
<dbReference type="InParanoid" id="A0A1V9Y2G7"/>
<reference evidence="2 3" key="1">
    <citation type="journal article" date="2017" name="Gigascience">
        <title>Draft genome of the honey bee ectoparasitic mite, Tropilaelaps mercedesae, is shaped by the parasitic life history.</title>
        <authorList>
            <person name="Dong X."/>
            <person name="Armstrong S.D."/>
            <person name="Xia D."/>
            <person name="Makepeace B.L."/>
            <person name="Darby A.C."/>
            <person name="Kadowaki T."/>
        </authorList>
    </citation>
    <scope>NUCLEOTIDE SEQUENCE [LARGE SCALE GENOMIC DNA]</scope>
    <source>
        <strain evidence="2">Wuxi-XJTLU</strain>
    </source>
</reference>
<dbReference type="AlphaFoldDB" id="A0A1V9Y2G7"/>
<dbReference type="Proteomes" id="UP000192247">
    <property type="component" value="Unassembled WGS sequence"/>
</dbReference>
<feature type="region of interest" description="Disordered" evidence="1">
    <location>
        <begin position="129"/>
        <end position="152"/>
    </location>
</feature>
<name>A0A1V9Y2G7_9ACAR</name>
<sequence length="202" mass="22371">MDYIRRLTVYHDLRRTANSSHRIRHSHLRGHDRQVERRQREAKAKPLINPERDPIAIDHRHINSSGNGESAIDDYGSSSSIDHRIRHVDHSGAIKQINVWRGEHDENNGDAALNRLENRPAQSGFVVAAPASSAVTPPAPSERGSAEDPMGHAADHGGLNHTTMLFGTPISPVGHQVRAIRPLTSTLQRRQSVRHTQACASC</sequence>
<keyword evidence="3" id="KW-1185">Reference proteome</keyword>
<evidence type="ECO:0000256" key="1">
    <source>
        <dbReference type="SAM" id="MobiDB-lite"/>
    </source>
</evidence>
<dbReference type="EMBL" id="MNPL01000549">
    <property type="protein sequence ID" value="OQR79922.1"/>
    <property type="molecule type" value="Genomic_DNA"/>
</dbReference>